<gene>
    <name evidence="3" type="ORF">UFOVP1210_17</name>
    <name evidence="2" type="ORF">UFOVP481_14</name>
</gene>
<protein>
    <submittedName>
        <fullName evidence="2">Uncharacterized protein</fullName>
    </submittedName>
</protein>
<feature type="region of interest" description="Disordered" evidence="1">
    <location>
        <begin position="110"/>
        <end position="132"/>
    </location>
</feature>
<dbReference type="EMBL" id="LR797163">
    <property type="protein sequence ID" value="CAB4190928.1"/>
    <property type="molecule type" value="Genomic_DNA"/>
</dbReference>
<dbReference type="EMBL" id="LR796446">
    <property type="protein sequence ID" value="CAB4145480.1"/>
    <property type="molecule type" value="Genomic_DNA"/>
</dbReference>
<proteinExistence type="predicted"/>
<name>A0A6J5MK49_9CAUD</name>
<evidence type="ECO:0000256" key="1">
    <source>
        <dbReference type="SAM" id="MobiDB-lite"/>
    </source>
</evidence>
<reference evidence="2" key="1">
    <citation type="submission" date="2020-04" db="EMBL/GenBank/DDBJ databases">
        <authorList>
            <person name="Chiriac C."/>
            <person name="Salcher M."/>
            <person name="Ghai R."/>
            <person name="Kavagutti S V."/>
        </authorList>
    </citation>
    <scope>NUCLEOTIDE SEQUENCE</scope>
</reference>
<accession>A0A6J5MK49</accession>
<sequence length="203" mass="22441">MSYDLADYVDVKTRIELFYDKFPDGSIQFEYMGVMDGNPDYIWGIARAYRNPEDPRPFVGTCSELAQGKTPFTRGSELANLETSAIGRSIGAAGLGLGKSMATAQEVSAAQARQSDHTPNYEPRVAKPVNGQPFPIPQMTKKQSDFILKLANGQIHLIEEWKASKSIKGTLNIDQAKQLIDHLKTMPMADPWALDIPRGGHDE</sequence>
<organism evidence="2">
    <name type="scientific">uncultured Caudovirales phage</name>
    <dbReference type="NCBI Taxonomy" id="2100421"/>
    <lineage>
        <taxon>Viruses</taxon>
        <taxon>Duplodnaviria</taxon>
        <taxon>Heunggongvirae</taxon>
        <taxon>Uroviricota</taxon>
        <taxon>Caudoviricetes</taxon>
        <taxon>Peduoviridae</taxon>
        <taxon>Maltschvirus</taxon>
        <taxon>Maltschvirus maltsch</taxon>
    </lineage>
</organism>
<evidence type="ECO:0000313" key="2">
    <source>
        <dbReference type="EMBL" id="CAB4145480.1"/>
    </source>
</evidence>
<evidence type="ECO:0000313" key="3">
    <source>
        <dbReference type="EMBL" id="CAB4190928.1"/>
    </source>
</evidence>